<organism evidence="5 6">
    <name type="scientific">Mytilus coruscus</name>
    <name type="common">Sea mussel</name>
    <dbReference type="NCBI Taxonomy" id="42192"/>
    <lineage>
        <taxon>Eukaryota</taxon>
        <taxon>Metazoa</taxon>
        <taxon>Spiralia</taxon>
        <taxon>Lophotrochozoa</taxon>
        <taxon>Mollusca</taxon>
        <taxon>Bivalvia</taxon>
        <taxon>Autobranchia</taxon>
        <taxon>Pteriomorphia</taxon>
        <taxon>Mytilida</taxon>
        <taxon>Mytiloidea</taxon>
        <taxon>Mytilidae</taxon>
        <taxon>Mytilinae</taxon>
        <taxon>Mytilus</taxon>
    </lineage>
</organism>
<keyword evidence="1" id="KW-0433">Leucine-rich repeat</keyword>
<keyword evidence="3" id="KW-0175">Coiled coil</keyword>
<dbReference type="SMART" id="SM00365">
    <property type="entry name" value="LRR_SD22"/>
    <property type="match status" value="4"/>
</dbReference>
<dbReference type="PANTHER" id="PTHR46652">
    <property type="entry name" value="LEUCINE-RICH REPEAT AND IQ DOMAIN-CONTAINING PROTEIN 1-RELATED"/>
    <property type="match status" value="1"/>
</dbReference>
<protein>
    <submittedName>
        <fullName evidence="5">PPP1R7</fullName>
    </submittedName>
</protein>
<feature type="coiled-coil region" evidence="3">
    <location>
        <begin position="299"/>
        <end position="333"/>
    </location>
</feature>
<dbReference type="AlphaFoldDB" id="A0A6J8CRI9"/>
<dbReference type="PROSITE" id="PS51450">
    <property type="entry name" value="LRR"/>
    <property type="match status" value="3"/>
</dbReference>
<dbReference type="EMBL" id="CACVKT020005972">
    <property type="protein sequence ID" value="CAC5399148.1"/>
    <property type="molecule type" value="Genomic_DNA"/>
</dbReference>
<accession>A0A6J8CRI9</accession>
<evidence type="ECO:0000313" key="5">
    <source>
        <dbReference type="EMBL" id="CAC5399148.1"/>
    </source>
</evidence>
<evidence type="ECO:0000313" key="6">
    <source>
        <dbReference type="Proteomes" id="UP000507470"/>
    </source>
</evidence>
<dbReference type="Proteomes" id="UP000507470">
    <property type="component" value="Unassembled WGS sequence"/>
</dbReference>
<dbReference type="SMART" id="SM00369">
    <property type="entry name" value="LRR_TYP"/>
    <property type="match status" value="3"/>
</dbReference>
<reference evidence="5 6" key="1">
    <citation type="submission" date="2020-06" db="EMBL/GenBank/DDBJ databases">
        <authorList>
            <person name="Li R."/>
            <person name="Bekaert M."/>
        </authorList>
    </citation>
    <scope>NUCLEOTIDE SEQUENCE [LARGE SCALE GENOMIC DNA]</scope>
    <source>
        <strain evidence="6">wild</strain>
    </source>
</reference>
<evidence type="ECO:0000256" key="1">
    <source>
        <dbReference type="ARBA" id="ARBA00022614"/>
    </source>
</evidence>
<dbReference type="InterPro" id="IPR025875">
    <property type="entry name" value="Leu-rich_rpt_4"/>
</dbReference>
<feature type="region of interest" description="Disordered" evidence="4">
    <location>
        <begin position="363"/>
        <end position="387"/>
    </location>
</feature>
<evidence type="ECO:0000256" key="3">
    <source>
        <dbReference type="SAM" id="Coils"/>
    </source>
</evidence>
<dbReference type="InterPro" id="IPR003591">
    <property type="entry name" value="Leu-rich_rpt_typical-subtyp"/>
</dbReference>
<keyword evidence="6" id="KW-1185">Reference proteome</keyword>
<dbReference type="InterPro" id="IPR032675">
    <property type="entry name" value="LRR_dom_sf"/>
</dbReference>
<dbReference type="Pfam" id="PF12799">
    <property type="entry name" value="LRR_4"/>
    <property type="match status" value="1"/>
</dbReference>
<dbReference type="PANTHER" id="PTHR46652:SF8">
    <property type="entry name" value="LEUCINE RICH REPEAT CONTAINING 23"/>
    <property type="match status" value="1"/>
</dbReference>
<dbReference type="Gene3D" id="3.80.10.10">
    <property type="entry name" value="Ribonuclease Inhibitor"/>
    <property type="match status" value="1"/>
</dbReference>
<name>A0A6J8CRI9_MYTCO</name>
<evidence type="ECO:0000256" key="2">
    <source>
        <dbReference type="ARBA" id="ARBA00022737"/>
    </source>
</evidence>
<gene>
    <name evidence="5" type="ORF">MCOR_33435</name>
</gene>
<proteinExistence type="predicted"/>
<dbReference type="InterPro" id="IPR050836">
    <property type="entry name" value="SDS22/Internalin_LRR"/>
</dbReference>
<sequence length="407" mass="46198">MARGLSPEFVENRIHTLTHVPVEWNVDLRDKYYELDLKMSQMKMLVFGFQWGDESGPLPRLANITDTPSRILKLDLSLNELIALEHEGLLPFKQVRELNASLNRINKFIGIEVLKNLYSLDLSHNSINRIENLVGLSSLVILNLSMNDLEDISYMPSMVSLKVLNLNNNHLKSLDGVQALPKLTELSVQRNNITNILPLTSCFHLQILNAASNKVNSLHTTVGVLTELKRLEVIAFHGNPIEREKNYQTDILRSSNVMTLDNISVRPLPKENLPSYDAGSGRHIQNIETLKDAAKQAFQERMKESKGRMEENVNFLQRRIIDLQNEYVDYENKLKTDLDACVRYLDSLTASEVGGVDHDQLRGAIGTPSAKPWHRRKEGKPDYGGIKDTDELLKATQKELLRQTPGM</sequence>
<keyword evidence="2" id="KW-0677">Repeat</keyword>
<dbReference type="OrthoDB" id="6334211at2759"/>
<evidence type="ECO:0000256" key="4">
    <source>
        <dbReference type="SAM" id="MobiDB-lite"/>
    </source>
</evidence>
<dbReference type="InterPro" id="IPR001611">
    <property type="entry name" value="Leu-rich_rpt"/>
</dbReference>
<dbReference type="SUPFAM" id="SSF52058">
    <property type="entry name" value="L domain-like"/>
    <property type="match status" value="1"/>
</dbReference>